<feature type="modified residue" description="N6-(pyridoxal phosphate)lysine" evidence="14">
    <location>
        <position position="86"/>
    </location>
</feature>
<evidence type="ECO:0000256" key="3">
    <source>
        <dbReference type="ARBA" id="ARBA00004733"/>
    </source>
</evidence>
<dbReference type="InterPro" id="IPR006653">
    <property type="entry name" value="Trp_synth_b_CS"/>
</dbReference>
<evidence type="ECO:0000256" key="7">
    <source>
        <dbReference type="ARBA" id="ARBA00021362"/>
    </source>
</evidence>
<dbReference type="PIRSF" id="PIRSF001413">
    <property type="entry name" value="Trp_syn_beta"/>
    <property type="match status" value="1"/>
</dbReference>
<dbReference type="PANTHER" id="PTHR48077:SF3">
    <property type="entry name" value="TRYPTOPHAN SYNTHASE"/>
    <property type="match status" value="1"/>
</dbReference>
<dbReference type="Gene3D" id="3.40.50.1100">
    <property type="match status" value="2"/>
</dbReference>
<keyword evidence="9 14" id="KW-0822">Tryptophan biosynthesis</keyword>
<dbReference type="EMBL" id="AP019531">
    <property type="protein sequence ID" value="BBI91932.1"/>
    <property type="molecule type" value="Genomic_DNA"/>
</dbReference>
<dbReference type="GO" id="GO:0004834">
    <property type="term" value="F:tryptophan synthase activity"/>
    <property type="evidence" value="ECO:0007669"/>
    <property type="project" value="UniProtKB-UniRule"/>
</dbReference>
<evidence type="ECO:0000313" key="16">
    <source>
        <dbReference type="EMBL" id="BBI91932.1"/>
    </source>
</evidence>
<sequence>MTLLNPYFGEFGGQYVPQILMPALKQLEEAFVSAQRDPEFQAEFIDLLKNYAGRPTALTLCKSLTAGSKTKLYLKREDLLHGGAHKTNQVLGQALLAKRMGKTEIIAETGAGQHGVASALACALLGLKCRIYMGAKDIERQSPNVFRIRLMGAEVLPVHSGSATLKDACNEALRDWSGSYEKAHYMLGTAAGPHPYPTMVREFQRMIGEETKAQMLEREGRLPDAVLACVGGGSNAIGMFADFIDDTSVALIGVEPAGLGIATGQHGAPLKHGLGIYFGMKAPMMQTSDGQIEESYSISAGLDFPSVGPQHAYLNNIGRAQYVSITDDEALDAFKALSRSEGIILALESSHALAQALKMIHETPQKEQILVVNLSGRGDKDIFTVHDILKARGEI</sequence>
<gene>
    <name evidence="14 16" type="primary">trpB</name>
    <name evidence="16" type="ORF">SSYIS1_13990</name>
</gene>
<dbReference type="FunFam" id="3.40.50.1100:FF:000001">
    <property type="entry name" value="Tryptophan synthase beta chain"/>
    <property type="match status" value="1"/>
</dbReference>
<dbReference type="InterPro" id="IPR001926">
    <property type="entry name" value="TrpB-like_PALP"/>
</dbReference>
<keyword evidence="8 14" id="KW-0028">Amino-acid biosynthesis</keyword>
<dbReference type="SUPFAM" id="SSF53686">
    <property type="entry name" value="Tryptophan synthase beta subunit-like PLP-dependent enzymes"/>
    <property type="match status" value="1"/>
</dbReference>
<dbReference type="EC" id="4.2.1.20" evidence="6 14"/>
<evidence type="ECO:0000256" key="8">
    <source>
        <dbReference type="ARBA" id="ARBA00022605"/>
    </source>
</evidence>
<protein>
    <recommendedName>
        <fullName evidence="7 14">Tryptophan synthase beta chain</fullName>
        <ecNumber evidence="6 14">4.2.1.20</ecNumber>
    </recommendedName>
</protein>
<keyword evidence="11 14" id="KW-0057">Aromatic amino acid biosynthesis</keyword>
<evidence type="ECO:0000256" key="2">
    <source>
        <dbReference type="ARBA" id="ARBA00002786"/>
    </source>
</evidence>
<keyword evidence="10 14" id="KW-0663">Pyridoxal phosphate</keyword>
<dbReference type="HAMAP" id="MF_00133">
    <property type="entry name" value="Trp_synth_beta"/>
    <property type="match status" value="1"/>
</dbReference>
<comment type="pathway">
    <text evidence="3 14">Amino-acid biosynthesis; L-tryptophan biosynthesis; L-tryptophan from chorismate: step 5/5.</text>
</comment>
<evidence type="ECO:0000256" key="13">
    <source>
        <dbReference type="ARBA" id="ARBA00049047"/>
    </source>
</evidence>
<keyword evidence="12 14" id="KW-0456">Lyase</keyword>
<organism evidence="16 17">
    <name type="scientific">Serratia symbiotica</name>
    <dbReference type="NCBI Taxonomy" id="138074"/>
    <lineage>
        <taxon>Bacteria</taxon>
        <taxon>Pseudomonadati</taxon>
        <taxon>Pseudomonadota</taxon>
        <taxon>Gammaproteobacteria</taxon>
        <taxon>Enterobacterales</taxon>
        <taxon>Yersiniaceae</taxon>
        <taxon>Serratia</taxon>
    </lineage>
</organism>
<evidence type="ECO:0000256" key="12">
    <source>
        <dbReference type="ARBA" id="ARBA00023239"/>
    </source>
</evidence>
<evidence type="ECO:0000259" key="15">
    <source>
        <dbReference type="Pfam" id="PF00291"/>
    </source>
</evidence>
<evidence type="ECO:0000256" key="11">
    <source>
        <dbReference type="ARBA" id="ARBA00023141"/>
    </source>
</evidence>
<reference evidence="16 17" key="1">
    <citation type="submission" date="2019-03" db="EMBL/GenBank/DDBJ databases">
        <title>The genome sequence of Candidatus Serratia symbiotica strain IS.</title>
        <authorList>
            <person name="Nikoh N."/>
            <person name="Koga R."/>
            <person name="Oshima K."/>
            <person name="Hattori M."/>
            <person name="Fukatsu T."/>
        </authorList>
    </citation>
    <scope>NUCLEOTIDE SEQUENCE [LARGE SCALE GENOMIC DNA]</scope>
    <source>
        <strain evidence="16 17">IS</strain>
    </source>
</reference>
<dbReference type="NCBIfam" id="TIGR00263">
    <property type="entry name" value="trpB"/>
    <property type="match status" value="1"/>
</dbReference>
<evidence type="ECO:0000256" key="1">
    <source>
        <dbReference type="ARBA" id="ARBA00001933"/>
    </source>
</evidence>
<evidence type="ECO:0000256" key="10">
    <source>
        <dbReference type="ARBA" id="ARBA00022898"/>
    </source>
</evidence>
<evidence type="ECO:0000256" key="14">
    <source>
        <dbReference type="HAMAP-Rule" id="MF_00133"/>
    </source>
</evidence>
<evidence type="ECO:0000256" key="4">
    <source>
        <dbReference type="ARBA" id="ARBA00009982"/>
    </source>
</evidence>
<dbReference type="InterPro" id="IPR006654">
    <property type="entry name" value="Trp_synth_beta"/>
</dbReference>
<dbReference type="RefSeq" id="WP_149590692.1">
    <property type="nucleotide sequence ID" value="NZ_AP019531.1"/>
</dbReference>
<dbReference type="UniPathway" id="UPA00035">
    <property type="reaction ID" value="UER00044"/>
</dbReference>
<dbReference type="Proteomes" id="UP000324392">
    <property type="component" value="Chromosome"/>
</dbReference>
<dbReference type="GO" id="GO:0005737">
    <property type="term" value="C:cytoplasm"/>
    <property type="evidence" value="ECO:0007669"/>
    <property type="project" value="TreeGrafter"/>
</dbReference>
<dbReference type="PROSITE" id="PS00168">
    <property type="entry name" value="TRP_SYNTHASE_BETA"/>
    <property type="match status" value="1"/>
</dbReference>
<dbReference type="CDD" id="cd06446">
    <property type="entry name" value="Trp-synth_B"/>
    <property type="match status" value="1"/>
</dbReference>
<proteinExistence type="inferred from homology"/>
<evidence type="ECO:0000256" key="5">
    <source>
        <dbReference type="ARBA" id="ARBA00011270"/>
    </source>
</evidence>
<feature type="domain" description="Tryptophan synthase beta chain-like PALP" evidence="15">
    <location>
        <begin position="52"/>
        <end position="372"/>
    </location>
</feature>
<evidence type="ECO:0000256" key="6">
    <source>
        <dbReference type="ARBA" id="ARBA00012043"/>
    </source>
</evidence>
<dbReference type="AlphaFoldDB" id="A0A455VG07"/>
<dbReference type="InterPro" id="IPR023026">
    <property type="entry name" value="Trp_synth_beta/beta-like"/>
</dbReference>
<comment type="similarity">
    <text evidence="4 14">Belongs to the TrpB family.</text>
</comment>
<accession>A0A455VG07</accession>
<comment type="function">
    <text evidence="2 14">The beta subunit is responsible for the synthesis of L-tryptophan from indole and L-serine.</text>
</comment>
<comment type="cofactor">
    <cofactor evidence="1 14">
        <name>pyridoxal 5'-phosphate</name>
        <dbReference type="ChEBI" id="CHEBI:597326"/>
    </cofactor>
</comment>
<dbReference type="PANTHER" id="PTHR48077">
    <property type="entry name" value="TRYPTOPHAN SYNTHASE-RELATED"/>
    <property type="match status" value="1"/>
</dbReference>
<dbReference type="FunFam" id="3.40.50.1100:FF:000004">
    <property type="entry name" value="Tryptophan synthase beta chain"/>
    <property type="match status" value="1"/>
</dbReference>
<name>A0A455VG07_9GAMM</name>
<comment type="subunit">
    <text evidence="5 14">Tetramer of two alpha and two beta chains.</text>
</comment>
<evidence type="ECO:0000313" key="17">
    <source>
        <dbReference type="Proteomes" id="UP000324392"/>
    </source>
</evidence>
<evidence type="ECO:0000256" key="9">
    <source>
        <dbReference type="ARBA" id="ARBA00022822"/>
    </source>
</evidence>
<comment type="catalytic activity">
    <reaction evidence="13 14">
        <text>(1S,2R)-1-C-(indol-3-yl)glycerol 3-phosphate + L-serine = D-glyceraldehyde 3-phosphate + L-tryptophan + H2O</text>
        <dbReference type="Rhea" id="RHEA:10532"/>
        <dbReference type="ChEBI" id="CHEBI:15377"/>
        <dbReference type="ChEBI" id="CHEBI:33384"/>
        <dbReference type="ChEBI" id="CHEBI:57912"/>
        <dbReference type="ChEBI" id="CHEBI:58866"/>
        <dbReference type="ChEBI" id="CHEBI:59776"/>
        <dbReference type="EC" id="4.2.1.20"/>
    </reaction>
</comment>
<dbReference type="InterPro" id="IPR036052">
    <property type="entry name" value="TrpB-like_PALP_sf"/>
</dbReference>
<dbReference type="Pfam" id="PF00291">
    <property type="entry name" value="PALP"/>
    <property type="match status" value="1"/>
</dbReference>